<evidence type="ECO:0000256" key="1">
    <source>
        <dbReference type="ARBA" id="ARBA00000971"/>
    </source>
</evidence>
<keyword evidence="3 6" id="KW-0732">Signal</keyword>
<dbReference type="SUPFAM" id="SSF109998">
    <property type="entry name" value="Triger factor/SurA peptide-binding domain-like"/>
    <property type="match status" value="1"/>
</dbReference>
<feature type="signal peptide" evidence="6">
    <location>
        <begin position="1"/>
        <end position="20"/>
    </location>
</feature>
<organism evidence="7 8">
    <name type="scientific">Natranaerobius trueperi</name>
    <dbReference type="NCBI Taxonomy" id="759412"/>
    <lineage>
        <taxon>Bacteria</taxon>
        <taxon>Bacillati</taxon>
        <taxon>Bacillota</taxon>
        <taxon>Clostridia</taxon>
        <taxon>Natranaerobiales</taxon>
        <taxon>Natranaerobiaceae</taxon>
        <taxon>Natranaerobius</taxon>
    </lineage>
</organism>
<dbReference type="OrthoDB" id="4775280at2"/>
<evidence type="ECO:0000313" key="7">
    <source>
        <dbReference type="EMBL" id="OWZ82922.1"/>
    </source>
</evidence>
<comment type="catalytic activity">
    <reaction evidence="1">
        <text>[protein]-peptidylproline (omega=180) = [protein]-peptidylproline (omega=0)</text>
        <dbReference type="Rhea" id="RHEA:16237"/>
        <dbReference type="Rhea" id="RHEA-COMP:10747"/>
        <dbReference type="Rhea" id="RHEA-COMP:10748"/>
        <dbReference type="ChEBI" id="CHEBI:83833"/>
        <dbReference type="ChEBI" id="CHEBI:83834"/>
        <dbReference type="EC" id="5.2.1.8"/>
    </reaction>
</comment>
<keyword evidence="4" id="KW-0697">Rotamase</keyword>
<name>A0A226BVW7_9FIRM</name>
<evidence type="ECO:0000256" key="2">
    <source>
        <dbReference type="ARBA" id="ARBA00013194"/>
    </source>
</evidence>
<reference evidence="7 8" key="1">
    <citation type="submission" date="2017-06" db="EMBL/GenBank/DDBJ databases">
        <title>Draft Genome Sequence of Natranaerobius trueperi halophilic, alkalithermophilic bacteria from soda lakes.</title>
        <authorList>
            <person name="Zhao B."/>
        </authorList>
    </citation>
    <scope>NUCLEOTIDE SEQUENCE [LARGE SCALE GENOMIC DNA]</scope>
    <source>
        <strain evidence="7 8">DSM 18760</strain>
    </source>
</reference>
<dbReference type="GO" id="GO:0003755">
    <property type="term" value="F:peptidyl-prolyl cis-trans isomerase activity"/>
    <property type="evidence" value="ECO:0007669"/>
    <property type="project" value="UniProtKB-KW"/>
</dbReference>
<evidence type="ECO:0000256" key="5">
    <source>
        <dbReference type="ARBA" id="ARBA00023235"/>
    </source>
</evidence>
<dbReference type="PANTHER" id="PTHR47245">
    <property type="entry name" value="PEPTIDYLPROLYL ISOMERASE"/>
    <property type="match status" value="1"/>
</dbReference>
<keyword evidence="5" id="KW-0413">Isomerase</keyword>
<evidence type="ECO:0000313" key="8">
    <source>
        <dbReference type="Proteomes" id="UP000214588"/>
    </source>
</evidence>
<dbReference type="Gene3D" id="1.10.4030.10">
    <property type="entry name" value="Porin chaperone SurA, peptide-binding domain"/>
    <property type="match status" value="1"/>
</dbReference>
<keyword evidence="8" id="KW-1185">Reference proteome</keyword>
<feature type="chain" id="PRO_5039016463" description="peptidylprolyl isomerase" evidence="6">
    <location>
        <begin position="21"/>
        <end position="237"/>
    </location>
</feature>
<dbReference type="Pfam" id="PF13624">
    <property type="entry name" value="SurA_N_3"/>
    <property type="match status" value="1"/>
</dbReference>
<dbReference type="Proteomes" id="UP000214588">
    <property type="component" value="Unassembled WGS sequence"/>
</dbReference>
<accession>A0A226BVW7</accession>
<dbReference type="AlphaFoldDB" id="A0A226BVW7"/>
<comment type="caution">
    <text evidence="7">The sequence shown here is derived from an EMBL/GenBank/DDBJ whole genome shotgun (WGS) entry which is preliminary data.</text>
</comment>
<evidence type="ECO:0000256" key="3">
    <source>
        <dbReference type="ARBA" id="ARBA00022729"/>
    </source>
</evidence>
<evidence type="ECO:0000256" key="4">
    <source>
        <dbReference type="ARBA" id="ARBA00023110"/>
    </source>
</evidence>
<dbReference type="PANTHER" id="PTHR47245:SF1">
    <property type="entry name" value="FOLDASE PROTEIN PRSA"/>
    <property type="match status" value="1"/>
</dbReference>
<dbReference type="InterPro" id="IPR050245">
    <property type="entry name" value="PrsA_foldase"/>
</dbReference>
<proteinExistence type="predicted"/>
<gene>
    <name evidence="7" type="ORF">CDO51_11310</name>
</gene>
<sequence length="237" mass="27642">MNLKKLILIALSTITVSAFVGCGEQNEEEVDHQGNQRTGETVAIVNGQEIDKEEFEETKDYFAQIYEAQGIDLDEDEEMNEQVTRQVIDELVSEELLIQEAKDLEISPNEELVEEELEEYKNEFEDDDQLEEQLGLSVEQLEQQISDSLMIDKLIDEQVQDDDLNISEDELKQMYDQQIEQQQEMMPEDEEIDEAELPEFEEIKSDLEEMALEEKKQEQVGKLIHELKDESDIEILY</sequence>
<protein>
    <recommendedName>
        <fullName evidence="2">peptidylprolyl isomerase</fullName>
        <ecNumber evidence="2">5.2.1.8</ecNumber>
    </recommendedName>
</protein>
<evidence type="ECO:0000256" key="6">
    <source>
        <dbReference type="SAM" id="SignalP"/>
    </source>
</evidence>
<dbReference type="EC" id="5.2.1.8" evidence="2"/>
<dbReference type="PROSITE" id="PS51257">
    <property type="entry name" value="PROKAR_LIPOPROTEIN"/>
    <property type="match status" value="1"/>
</dbReference>
<dbReference type="RefSeq" id="WP_089024362.1">
    <property type="nucleotide sequence ID" value="NZ_NIQC01000033.1"/>
</dbReference>
<dbReference type="EMBL" id="NIQC01000033">
    <property type="protein sequence ID" value="OWZ82922.1"/>
    <property type="molecule type" value="Genomic_DNA"/>
</dbReference>
<dbReference type="InterPro" id="IPR027304">
    <property type="entry name" value="Trigger_fact/SurA_dom_sf"/>
</dbReference>